<keyword evidence="4" id="KW-0460">Magnesium</keyword>
<dbReference type="InterPro" id="IPR027450">
    <property type="entry name" value="AlkB-like"/>
</dbReference>
<evidence type="ECO:0000256" key="2">
    <source>
        <dbReference type="ARBA" id="ARBA00022723"/>
    </source>
</evidence>
<protein>
    <recommendedName>
        <fullName evidence="9">Fe2OG dioxygenase domain-containing protein</fullName>
    </recommendedName>
</protein>
<dbReference type="SUPFAM" id="SSF51197">
    <property type="entry name" value="Clavaminate synthase-like"/>
    <property type="match status" value="1"/>
</dbReference>
<keyword evidence="7" id="KW-0408">Iron</keyword>
<dbReference type="GO" id="GO:0051213">
    <property type="term" value="F:dioxygenase activity"/>
    <property type="evidence" value="ECO:0007669"/>
    <property type="project" value="UniProtKB-KW"/>
</dbReference>
<comment type="caution">
    <text evidence="10">The sequence shown here is derived from an EMBL/GenBank/DDBJ whole genome shotgun (WGS) entry which is preliminary data.</text>
</comment>
<evidence type="ECO:0000256" key="4">
    <source>
        <dbReference type="ARBA" id="ARBA00022842"/>
    </source>
</evidence>
<evidence type="ECO:0000256" key="8">
    <source>
        <dbReference type="ARBA" id="ARBA00023204"/>
    </source>
</evidence>
<dbReference type="GO" id="GO:0032451">
    <property type="term" value="F:demethylase activity"/>
    <property type="evidence" value="ECO:0007669"/>
    <property type="project" value="UniProtKB-ARBA"/>
</dbReference>
<dbReference type="InterPro" id="IPR005123">
    <property type="entry name" value="Oxoglu/Fe-dep_dioxygenase_dom"/>
</dbReference>
<dbReference type="GO" id="GO:0140097">
    <property type="term" value="F:catalytic activity, acting on DNA"/>
    <property type="evidence" value="ECO:0007669"/>
    <property type="project" value="UniProtKB-ARBA"/>
</dbReference>
<keyword evidence="2" id="KW-0479">Metal-binding</keyword>
<keyword evidence="6" id="KW-0560">Oxidoreductase</keyword>
<evidence type="ECO:0000256" key="5">
    <source>
        <dbReference type="ARBA" id="ARBA00022964"/>
    </source>
</evidence>
<dbReference type="FunFam" id="2.60.120.590:FF:000004">
    <property type="entry name" value="DNA oxidative demethylase ALKBH2"/>
    <property type="match status" value="1"/>
</dbReference>
<evidence type="ECO:0000256" key="3">
    <source>
        <dbReference type="ARBA" id="ARBA00022763"/>
    </source>
</evidence>
<evidence type="ECO:0000256" key="1">
    <source>
        <dbReference type="ARBA" id="ARBA00001954"/>
    </source>
</evidence>
<feature type="domain" description="Fe2OG dioxygenase" evidence="9">
    <location>
        <begin position="97"/>
        <end position="196"/>
    </location>
</feature>
<dbReference type="PANTHER" id="PTHR31212:SF4">
    <property type="entry name" value="ALPHA-KETOGLUTARATE-DEPENDENT DIOXYGENASE ALKB HOMOLOG 3"/>
    <property type="match status" value="1"/>
</dbReference>
<dbReference type="GO" id="GO:0016705">
    <property type="term" value="F:oxidoreductase activity, acting on paired donors, with incorporation or reduction of molecular oxygen"/>
    <property type="evidence" value="ECO:0007669"/>
    <property type="project" value="UniProtKB-ARBA"/>
</dbReference>
<dbReference type="PROSITE" id="PS51471">
    <property type="entry name" value="FE2OG_OXY"/>
    <property type="match status" value="1"/>
</dbReference>
<dbReference type="GO" id="GO:0046872">
    <property type="term" value="F:metal ion binding"/>
    <property type="evidence" value="ECO:0007669"/>
    <property type="project" value="UniProtKB-KW"/>
</dbReference>
<dbReference type="PANTHER" id="PTHR31212">
    <property type="entry name" value="ALPHA-KETOGLUTARATE-DEPENDENT DIOXYGENASE ALKB HOMOLOG 3"/>
    <property type="match status" value="1"/>
</dbReference>
<dbReference type="InterPro" id="IPR032854">
    <property type="entry name" value="ALKBH3"/>
</dbReference>
<sequence>MTVAKAVLLPNACLSWWADFLLPADADEFFEIIMVETHWRQDSIHLFGKKHPLPRLQAWYGDLGCFYTYSGIRMEPLPWTKTLLFVRRQVELITGLTFNVVLVNLYRNGRDSNGWHADDEPELGENPSIASVSLGATRCFRLRHRYNKETDAFSLPLTHGSLLVMSGATQRYWQHCLTKTTKVLTPRINLTFRYIDGSIL</sequence>
<accession>A0A2H9T565</accession>
<dbReference type="GO" id="GO:0005739">
    <property type="term" value="C:mitochondrion"/>
    <property type="evidence" value="ECO:0007669"/>
    <property type="project" value="TreeGrafter"/>
</dbReference>
<name>A0A2H9T565_9ZZZZ</name>
<dbReference type="Pfam" id="PF13532">
    <property type="entry name" value="2OG-FeII_Oxy_2"/>
    <property type="match status" value="1"/>
</dbReference>
<evidence type="ECO:0000256" key="6">
    <source>
        <dbReference type="ARBA" id="ARBA00023002"/>
    </source>
</evidence>
<dbReference type="EMBL" id="NSIT01000196">
    <property type="protein sequence ID" value="PJE78354.1"/>
    <property type="molecule type" value="Genomic_DNA"/>
</dbReference>
<keyword evidence="5" id="KW-0223">Dioxygenase</keyword>
<dbReference type="InterPro" id="IPR037151">
    <property type="entry name" value="AlkB-like_sf"/>
</dbReference>
<evidence type="ECO:0000256" key="7">
    <source>
        <dbReference type="ARBA" id="ARBA00023004"/>
    </source>
</evidence>
<proteinExistence type="predicted"/>
<reference evidence="10" key="1">
    <citation type="journal article" date="2017" name="Appl. Environ. Microbiol.">
        <title>Molecular characterization of an Endozoicomonas-like organism causing infection in king scallop Pecten maximus L.</title>
        <authorList>
            <person name="Cano I."/>
            <person name="van Aerle R."/>
            <person name="Ross S."/>
            <person name="Verner-Jeffreys D.W."/>
            <person name="Paley R.K."/>
            <person name="Rimmer G."/>
            <person name="Ryder D."/>
            <person name="Hooper P."/>
            <person name="Stone D."/>
            <person name="Feist S.W."/>
        </authorList>
    </citation>
    <scope>NUCLEOTIDE SEQUENCE</scope>
</reference>
<comment type="cofactor">
    <cofactor evidence="1">
        <name>Fe(2+)</name>
        <dbReference type="ChEBI" id="CHEBI:29033"/>
    </cofactor>
</comment>
<dbReference type="GO" id="GO:0016787">
    <property type="term" value="F:hydrolase activity"/>
    <property type="evidence" value="ECO:0007669"/>
    <property type="project" value="UniProtKB-ARBA"/>
</dbReference>
<gene>
    <name evidence="10" type="ORF">CI610_02707</name>
</gene>
<dbReference type="Gene3D" id="2.60.120.590">
    <property type="entry name" value="Alpha-ketoglutarate-dependent dioxygenase AlkB-like"/>
    <property type="match status" value="1"/>
</dbReference>
<evidence type="ECO:0000313" key="10">
    <source>
        <dbReference type="EMBL" id="PJE78354.1"/>
    </source>
</evidence>
<dbReference type="AlphaFoldDB" id="A0A2H9T565"/>
<evidence type="ECO:0000259" key="9">
    <source>
        <dbReference type="PROSITE" id="PS51471"/>
    </source>
</evidence>
<dbReference type="GO" id="GO:0006307">
    <property type="term" value="P:DNA alkylation repair"/>
    <property type="evidence" value="ECO:0007669"/>
    <property type="project" value="InterPro"/>
</dbReference>
<organism evidence="10">
    <name type="scientific">invertebrate metagenome</name>
    <dbReference type="NCBI Taxonomy" id="1711999"/>
    <lineage>
        <taxon>unclassified sequences</taxon>
        <taxon>metagenomes</taxon>
        <taxon>organismal metagenomes</taxon>
    </lineage>
</organism>
<dbReference type="GO" id="GO:0005654">
    <property type="term" value="C:nucleoplasm"/>
    <property type="evidence" value="ECO:0007669"/>
    <property type="project" value="TreeGrafter"/>
</dbReference>
<keyword evidence="8" id="KW-0234">DNA repair</keyword>
<keyword evidence="3" id="KW-0227">DNA damage</keyword>